<dbReference type="Proteomes" id="UP000596092">
    <property type="component" value="Chromosome"/>
</dbReference>
<dbReference type="RefSeq" id="WP_199263531.1">
    <property type="nucleotide sequence ID" value="NZ_CP054140.1"/>
</dbReference>
<evidence type="ECO:0000259" key="1">
    <source>
        <dbReference type="Pfam" id="PF13439"/>
    </source>
</evidence>
<dbReference type="PANTHER" id="PTHR12526:SF600">
    <property type="entry name" value="GLYCOSYL TRANSFERASE GROUP 1"/>
    <property type="match status" value="1"/>
</dbReference>
<dbReference type="GO" id="GO:0016757">
    <property type="term" value="F:glycosyltransferase activity"/>
    <property type="evidence" value="ECO:0007669"/>
    <property type="project" value="TreeGrafter"/>
</dbReference>
<organism evidence="2 3">
    <name type="scientific">Desulfobulbus oligotrophicus</name>
    <dbReference type="NCBI Taxonomy" id="1909699"/>
    <lineage>
        <taxon>Bacteria</taxon>
        <taxon>Pseudomonadati</taxon>
        <taxon>Thermodesulfobacteriota</taxon>
        <taxon>Desulfobulbia</taxon>
        <taxon>Desulfobulbales</taxon>
        <taxon>Desulfobulbaceae</taxon>
        <taxon>Desulfobulbus</taxon>
    </lineage>
</organism>
<dbReference type="Gene3D" id="3.40.50.2000">
    <property type="entry name" value="Glycogen Phosphorylase B"/>
    <property type="match status" value="2"/>
</dbReference>
<evidence type="ECO:0000313" key="2">
    <source>
        <dbReference type="EMBL" id="QQG64699.1"/>
    </source>
</evidence>
<sequence>MKKVLVIDEWIPFPLDSGKKIRTYNLLKHLAQSFEITLLCYGDADQTKVVEMERLGIKVVAIEDRRLKKWTLPFYARVGLNLFESTPFSTVYHVQPELKERLSSLIHSLHPDVIHCEWTNLAPLLIGCDLERCVISSHNIESDIWFRLAEQTKNPLKKLVALNQARKIEQLERYWYPQVAFCTAVSKNDSAVIEQYGGRPCTVENGVDVGFYVETCSEVCNDSIVFTASYDTFSNQDAAYFFIDEHWPTIRKELPDASLVFVGKNPTEKMKQAARKDSSIQLTGWVADVRPYIARARVCIVPLRIGGGSRLKIFEAMAMKKAIVSTSIGAEGIDVVDGRELMLRDDPKSFSEAVVTCYSDEQKQQHLAAHAFEFVKTNYDWPRLADIQKQVWLDVAS</sequence>
<dbReference type="KEGG" id="dog:HP555_01880"/>
<dbReference type="InterPro" id="IPR028098">
    <property type="entry name" value="Glyco_trans_4-like_N"/>
</dbReference>
<dbReference type="Pfam" id="PF13439">
    <property type="entry name" value="Glyco_transf_4"/>
    <property type="match status" value="1"/>
</dbReference>
<name>A0A7T5VB93_9BACT</name>
<keyword evidence="3" id="KW-1185">Reference proteome</keyword>
<keyword evidence="2" id="KW-0808">Transferase</keyword>
<dbReference type="EMBL" id="CP054140">
    <property type="protein sequence ID" value="QQG64699.1"/>
    <property type="molecule type" value="Genomic_DNA"/>
</dbReference>
<accession>A0A7T5VB93</accession>
<protein>
    <submittedName>
        <fullName evidence="2">Glycosyltransferase</fullName>
    </submittedName>
</protein>
<dbReference type="PANTHER" id="PTHR12526">
    <property type="entry name" value="GLYCOSYLTRANSFERASE"/>
    <property type="match status" value="1"/>
</dbReference>
<dbReference type="SUPFAM" id="SSF53756">
    <property type="entry name" value="UDP-Glycosyltransferase/glycogen phosphorylase"/>
    <property type="match status" value="1"/>
</dbReference>
<dbReference type="CDD" id="cd03801">
    <property type="entry name" value="GT4_PimA-like"/>
    <property type="match status" value="1"/>
</dbReference>
<evidence type="ECO:0000313" key="3">
    <source>
        <dbReference type="Proteomes" id="UP000596092"/>
    </source>
</evidence>
<proteinExistence type="predicted"/>
<feature type="domain" description="Glycosyltransferase subfamily 4-like N-terminal" evidence="1">
    <location>
        <begin position="22"/>
        <end position="209"/>
    </location>
</feature>
<reference evidence="2 3" key="1">
    <citation type="submission" date="2020-05" db="EMBL/GenBank/DDBJ databases">
        <title>Complete genome of Desulfobulbus oligotrophicus.</title>
        <authorList>
            <person name="Podar M."/>
        </authorList>
    </citation>
    <scope>NUCLEOTIDE SEQUENCE [LARGE SCALE GENOMIC DNA]</scope>
    <source>
        <strain evidence="2 3">Prop6</strain>
    </source>
</reference>
<dbReference type="Pfam" id="PF13692">
    <property type="entry name" value="Glyco_trans_1_4"/>
    <property type="match status" value="1"/>
</dbReference>
<dbReference type="AlphaFoldDB" id="A0A7T5VB93"/>
<gene>
    <name evidence="2" type="ORF">HP555_01880</name>
</gene>